<dbReference type="EMBL" id="AP024169">
    <property type="protein sequence ID" value="BCN28967.1"/>
    <property type="molecule type" value="Genomic_DNA"/>
</dbReference>
<dbReference type="Pfam" id="PF01841">
    <property type="entry name" value="Transglut_core"/>
    <property type="match status" value="1"/>
</dbReference>
<evidence type="ECO:0000259" key="1">
    <source>
        <dbReference type="SMART" id="SM00460"/>
    </source>
</evidence>
<dbReference type="GO" id="GO:0005737">
    <property type="term" value="C:cytoplasm"/>
    <property type="evidence" value="ECO:0007669"/>
    <property type="project" value="TreeGrafter"/>
</dbReference>
<protein>
    <recommendedName>
        <fullName evidence="1">Transglutaminase-like domain-containing protein</fullName>
    </recommendedName>
</protein>
<proteinExistence type="predicted"/>
<accession>A0A7R7EIB1</accession>
<dbReference type="Gene3D" id="3.10.620.30">
    <property type="match status" value="1"/>
</dbReference>
<evidence type="ECO:0000313" key="2">
    <source>
        <dbReference type="EMBL" id="BCN28967.1"/>
    </source>
</evidence>
<dbReference type="PANTHER" id="PTHR46333">
    <property type="entry name" value="CYTOKINESIS PROTEIN 3"/>
    <property type="match status" value="1"/>
</dbReference>
<dbReference type="AlphaFoldDB" id="A0A7R7EIB1"/>
<dbReference type="InterPro" id="IPR002931">
    <property type="entry name" value="Transglutaminase-like"/>
</dbReference>
<keyword evidence="3" id="KW-1185">Reference proteome</keyword>
<feature type="domain" description="Transglutaminase-like" evidence="1">
    <location>
        <begin position="185"/>
        <end position="241"/>
    </location>
</feature>
<dbReference type="SMART" id="SM00460">
    <property type="entry name" value="TGc"/>
    <property type="match status" value="1"/>
</dbReference>
<sequence length="293" mass="34165">MKKIIRLLAVCIFLMIIILYVKNEYNIDVNIHEIQKKILNEDAVTTKEELIEQIQKAMINYKEGTTIKYIGSYNDIKPIVENPLDYVSAIDDPDTSSDYDYLKYIVKSINVSIKGYANILELSYHFTFRETKEETKEVDKKVKEVIKNLGIMDLSNYEKVKEIHDYIIKNATYDMTYHYVTAYDNLIKKTSVCQGYAALTYKMMTEAKIPCRIINGMAGGDTHAWNIVYINGAWYNIDCTWDDPVRSDGKQMISYDNFLKSDADLKDHQRDKEYKTKAFYDKYPMATESYAID</sequence>
<dbReference type="SUPFAM" id="SSF54001">
    <property type="entry name" value="Cysteine proteinases"/>
    <property type="match status" value="1"/>
</dbReference>
<dbReference type="RefSeq" id="WP_271714268.1">
    <property type="nucleotide sequence ID" value="NZ_AP024169.1"/>
</dbReference>
<dbReference type="KEGG" id="ahb:bsdtb5_02620"/>
<reference evidence="2 3" key="1">
    <citation type="submission" date="2020-11" db="EMBL/GenBank/DDBJ databases">
        <title>Draft genome sequencing of a Lachnospiraceae strain isolated from anoxic soil subjected to BSD treatment.</title>
        <authorList>
            <person name="Uek A."/>
            <person name="Tonouchi A."/>
        </authorList>
    </citation>
    <scope>NUCLEOTIDE SEQUENCE [LARGE SCALE GENOMIC DNA]</scope>
    <source>
        <strain evidence="2 3">TB5</strain>
    </source>
</reference>
<organism evidence="2 3">
    <name type="scientific">Anaeromicropila herbilytica</name>
    <dbReference type="NCBI Taxonomy" id="2785025"/>
    <lineage>
        <taxon>Bacteria</taxon>
        <taxon>Bacillati</taxon>
        <taxon>Bacillota</taxon>
        <taxon>Clostridia</taxon>
        <taxon>Lachnospirales</taxon>
        <taxon>Lachnospiraceae</taxon>
        <taxon>Anaeromicropila</taxon>
    </lineage>
</organism>
<evidence type="ECO:0000313" key="3">
    <source>
        <dbReference type="Proteomes" id="UP000595897"/>
    </source>
</evidence>
<dbReference type="InterPro" id="IPR052557">
    <property type="entry name" value="CAP/Cytokinesis_protein"/>
</dbReference>
<dbReference type="Proteomes" id="UP000595897">
    <property type="component" value="Chromosome"/>
</dbReference>
<name>A0A7R7EIB1_9FIRM</name>
<dbReference type="PANTHER" id="PTHR46333:SF2">
    <property type="entry name" value="CYTOKINESIS PROTEIN 3"/>
    <property type="match status" value="1"/>
</dbReference>
<gene>
    <name evidence="2" type="ORF">bsdtb5_02620</name>
</gene>
<dbReference type="InterPro" id="IPR038765">
    <property type="entry name" value="Papain-like_cys_pep_sf"/>
</dbReference>